<dbReference type="Proteomes" id="UP000633365">
    <property type="component" value="Unassembled WGS sequence"/>
</dbReference>
<evidence type="ECO:0000313" key="2">
    <source>
        <dbReference type="Proteomes" id="UP000633365"/>
    </source>
</evidence>
<accession>A0A934WTC0</accession>
<dbReference type="EMBL" id="JAEQMG010000143">
    <property type="protein sequence ID" value="MBK6089559.1"/>
    <property type="molecule type" value="Genomic_DNA"/>
</dbReference>
<name>A0A934WTC0_9FIRM</name>
<dbReference type="AlphaFoldDB" id="A0A934WTC0"/>
<protein>
    <submittedName>
        <fullName evidence="1">Uncharacterized protein</fullName>
    </submittedName>
</protein>
<reference evidence="1" key="1">
    <citation type="submission" date="2021-01" db="EMBL/GenBank/DDBJ databases">
        <title>Genome public.</title>
        <authorList>
            <person name="Liu C."/>
            <person name="Sun Q."/>
        </authorList>
    </citation>
    <scope>NUCLEOTIDE SEQUENCE</scope>
    <source>
        <strain evidence="1">M6</strain>
    </source>
</reference>
<proteinExistence type="predicted"/>
<keyword evidence="2" id="KW-1185">Reference proteome</keyword>
<organism evidence="1 2">
    <name type="scientific">Ruminococcus difficilis</name>
    <dbReference type="NCBI Taxonomy" id="2763069"/>
    <lineage>
        <taxon>Bacteria</taxon>
        <taxon>Bacillati</taxon>
        <taxon>Bacillota</taxon>
        <taxon>Clostridia</taxon>
        <taxon>Eubacteriales</taxon>
        <taxon>Oscillospiraceae</taxon>
        <taxon>Ruminococcus</taxon>
    </lineage>
</organism>
<evidence type="ECO:0000313" key="1">
    <source>
        <dbReference type="EMBL" id="MBK6089559.1"/>
    </source>
</evidence>
<gene>
    <name evidence="1" type="ORF">JKK62_13070</name>
</gene>
<sequence length="86" mass="10533">MAGVKKKDIPDIAAFMPEFWEFVKSVWIPEDSDQYWKEVYDKAQELYQKYPVDFVKRQILGFCEYLDQKWQDERDKAGTEEEQWRD</sequence>
<comment type="caution">
    <text evidence="1">The sequence shown here is derived from an EMBL/GenBank/DDBJ whole genome shotgun (WGS) entry which is preliminary data.</text>
</comment>
<dbReference type="RefSeq" id="WP_173895444.1">
    <property type="nucleotide sequence ID" value="NZ_JAEQMG010000143.1"/>
</dbReference>